<organism evidence="4 5">
    <name type="scientific">Kribbella albertanoniae</name>
    <dbReference type="NCBI Taxonomy" id="1266829"/>
    <lineage>
        <taxon>Bacteria</taxon>
        <taxon>Bacillati</taxon>
        <taxon>Actinomycetota</taxon>
        <taxon>Actinomycetes</taxon>
        <taxon>Propionibacteriales</taxon>
        <taxon>Kribbellaceae</taxon>
        <taxon>Kribbella</taxon>
    </lineage>
</organism>
<keyword evidence="1" id="KW-0677">Repeat</keyword>
<dbReference type="Pfam" id="PF07591">
    <property type="entry name" value="PT-HINT"/>
    <property type="match status" value="1"/>
</dbReference>
<name>A0A4R4Q979_9ACTN</name>
<dbReference type="InterPro" id="IPR003615">
    <property type="entry name" value="HNH_nuc"/>
</dbReference>
<dbReference type="CDD" id="cd00081">
    <property type="entry name" value="Hint"/>
    <property type="match status" value="1"/>
</dbReference>
<dbReference type="NCBIfam" id="TIGR01643">
    <property type="entry name" value="YD_repeat_2x"/>
    <property type="match status" value="1"/>
</dbReference>
<feature type="region of interest" description="Disordered" evidence="2">
    <location>
        <begin position="228"/>
        <end position="307"/>
    </location>
</feature>
<protein>
    <recommendedName>
        <fullName evidence="3">Hint domain-containing protein</fullName>
    </recommendedName>
</protein>
<dbReference type="EMBL" id="SMKA01000029">
    <property type="protein sequence ID" value="TDC31817.1"/>
    <property type="molecule type" value="Genomic_DNA"/>
</dbReference>
<keyword evidence="5" id="KW-1185">Reference proteome</keyword>
<dbReference type="InterPro" id="IPR056823">
    <property type="entry name" value="TEN-like_YD-shell"/>
</dbReference>
<dbReference type="InterPro" id="IPR036844">
    <property type="entry name" value="Hint_dom_sf"/>
</dbReference>
<dbReference type="SMART" id="SM00306">
    <property type="entry name" value="HintN"/>
    <property type="match status" value="1"/>
</dbReference>
<dbReference type="Pfam" id="PF25023">
    <property type="entry name" value="TEN_YD-shell"/>
    <property type="match status" value="1"/>
</dbReference>
<dbReference type="SUPFAM" id="SSF51294">
    <property type="entry name" value="Hedgehog/intein (Hint) domain"/>
    <property type="match status" value="1"/>
</dbReference>
<dbReference type="Gene3D" id="2.180.10.10">
    <property type="entry name" value="RHS repeat-associated core"/>
    <property type="match status" value="1"/>
</dbReference>
<dbReference type="InterPro" id="IPR006530">
    <property type="entry name" value="YD"/>
</dbReference>
<dbReference type="InterPro" id="IPR006141">
    <property type="entry name" value="Intein_N"/>
</dbReference>
<sequence>MRKTQVDHSTAGNTTSTFNYNTDQPHTLAGVTQTGPGAGAPKAFDYDARGNTTVRPDQTLDWNAQGKLTKLSSTEGDTDYVYDADGNLLVRRNPTEVTVFLGELEVTLNKATRKVQGKRQYSFNGQTIAVRSDNGTPTSDLSWLVTDYHGTSQVAVNAATLTPTKRYAKPFGDPRGAEPTAWPDDNGFLNKPEDKVTGLTTVGAREYDPTIGRFISLDPLLDPNDPQQMLGYTYANDNPVSGSDPTGLINSDDGEGGGGYTDDDVDTEYCKGCVNDNPNPRGPNGGYGDGGGNDDGGSNHPKKKKKRWYDRVADNVVDVVDHAHEWAKEHASEIGTGIAIGVAIAGAAAFCVGTAGVGCVIIAGAVAGAAGAGLGYGAEVALDDNQSFSTANLAKEVAIGGATGAAGGAAGKLVGALGAKVLGKTAAASCSFAGRTTVLMADGSHKPIQDVRVGDEVIASDPETGEQAAKAVEHVFVHDDTVVDLEVDGETITTTEDHPFWSVTDRRFERADQLGSGEQVLGADGSLMTVSGLRPGTKHAALAYNLSVREIHTYHVGDQSVLVHNVCDGAHLALTYKPGWSAAQRAAADAKVAALNNARLVVTKVERAGSASRRYKAAGNSVPDKHDVDHVIDLQLGGADNILNMNPLHLSVNRSLGKQIQLQLANKGLKIGDRVCSISICDR</sequence>
<feature type="domain" description="Hint" evidence="3">
    <location>
        <begin position="429"/>
        <end position="524"/>
    </location>
</feature>
<dbReference type="RefSeq" id="WP_132405080.1">
    <property type="nucleotide sequence ID" value="NZ_SMKA01000029.1"/>
</dbReference>
<feature type="compositionally biased region" description="Polar residues" evidence="2">
    <location>
        <begin position="7"/>
        <end position="35"/>
    </location>
</feature>
<feature type="region of interest" description="Disordered" evidence="2">
    <location>
        <begin position="167"/>
        <end position="194"/>
    </location>
</feature>
<dbReference type="CDD" id="cd00085">
    <property type="entry name" value="HNHc"/>
    <property type="match status" value="1"/>
</dbReference>
<gene>
    <name evidence="4" type="ORF">E1261_09955</name>
</gene>
<dbReference type="PROSITE" id="PS50817">
    <property type="entry name" value="INTEIN_N_TER"/>
    <property type="match status" value="1"/>
</dbReference>
<dbReference type="PANTHER" id="PTHR32305:SF17">
    <property type="entry name" value="TRNA NUCLEASE WAPA"/>
    <property type="match status" value="1"/>
</dbReference>
<evidence type="ECO:0000256" key="2">
    <source>
        <dbReference type="SAM" id="MobiDB-lite"/>
    </source>
</evidence>
<comment type="caution">
    <text evidence="4">The sequence shown here is derived from an EMBL/GenBank/DDBJ whole genome shotgun (WGS) entry which is preliminary data.</text>
</comment>
<evidence type="ECO:0000313" key="4">
    <source>
        <dbReference type="EMBL" id="TDC31817.1"/>
    </source>
</evidence>
<dbReference type="AlphaFoldDB" id="A0A4R4Q979"/>
<proteinExistence type="predicted"/>
<feature type="compositionally biased region" description="Gly residues" evidence="2">
    <location>
        <begin position="283"/>
        <end position="295"/>
    </location>
</feature>
<dbReference type="InterPro" id="IPR022385">
    <property type="entry name" value="Rhs_assc_core"/>
</dbReference>
<reference evidence="4 5" key="1">
    <citation type="submission" date="2019-03" db="EMBL/GenBank/DDBJ databases">
        <title>Draft genome sequences of novel Actinobacteria.</title>
        <authorList>
            <person name="Sahin N."/>
            <person name="Ay H."/>
            <person name="Saygin H."/>
        </authorList>
    </citation>
    <scope>NUCLEOTIDE SEQUENCE [LARGE SCALE GENOMIC DNA]</scope>
    <source>
        <strain evidence="4 5">JCM 30547</strain>
    </source>
</reference>
<evidence type="ECO:0000259" key="3">
    <source>
        <dbReference type="SMART" id="SM00306"/>
    </source>
</evidence>
<dbReference type="InterPro" id="IPR050708">
    <property type="entry name" value="T6SS_VgrG/RHS"/>
</dbReference>
<evidence type="ECO:0000256" key="1">
    <source>
        <dbReference type="ARBA" id="ARBA00022737"/>
    </source>
</evidence>
<accession>A0A4R4Q979</accession>
<dbReference type="Proteomes" id="UP000295075">
    <property type="component" value="Unassembled WGS sequence"/>
</dbReference>
<dbReference type="Gene3D" id="2.170.16.10">
    <property type="entry name" value="Hedgehog/Intein (Hint) domain"/>
    <property type="match status" value="1"/>
</dbReference>
<dbReference type="OrthoDB" id="5150353at2"/>
<dbReference type="NCBIfam" id="TIGR03696">
    <property type="entry name" value="Rhs_assc_core"/>
    <property type="match status" value="1"/>
</dbReference>
<dbReference type="PANTHER" id="PTHR32305">
    <property type="match status" value="1"/>
</dbReference>
<dbReference type="GO" id="GO:0016539">
    <property type="term" value="P:intein-mediated protein splicing"/>
    <property type="evidence" value="ECO:0007669"/>
    <property type="project" value="InterPro"/>
</dbReference>
<feature type="region of interest" description="Disordered" evidence="2">
    <location>
        <begin position="1"/>
        <end position="44"/>
    </location>
</feature>
<feature type="compositionally biased region" description="Polar residues" evidence="2">
    <location>
        <begin position="235"/>
        <end position="244"/>
    </location>
</feature>
<dbReference type="InterPro" id="IPR003587">
    <property type="entry name" value="Hint_dom_N"/>
</dbReference>
<evidence type="ECO:0000313" key="5">
    <source>
        <dbReference type="Proteomes" id="UP000295075"/>
    </source>
</evidence>